<accession>A0AB37C5B3</accession>
<feature type="transmembrane region" description="Helical" evidence="6">
    <location>
        <begin position="7"/>
        <end position="30"/>
    </location>
</feature>
<name>A0AB37C5B3_CLOPF</name>
<gene>
    <name evidence="7" type="ORF">CYK91_05575</name>
</gene>
<reference evidence="7 8" key="1">
    <citation type="journal article" date="2018" name="BMC Genomics">
        <title>Whole genome analysis reveals the diversity and evolutionary relationships between necrotic enteritis-causing strains of Clostridium perfringens.</title>
        <authorList>
            <person name="Lacey J.A."/>
            <person name="Allnutt T.R."/>
            <person name="Vezina B."/>
            <person name="Van T.T.H."/>
            <person name="Stent T."/>
            <person name="Han X."/>
            <person name="Rood J.I."/>
            <person name="Wade B."/>
            <person name="Keyburn A.L."/>
            <person name="Seeman T."/>
            <person name="Chen H."/>
            <person name="Haring V."/>
            <person name="Johanesen P.A."/>
            <person name="Lyras D."/>
            <person name="Moore R.J."/>
        </authorList>
    </citation>
    <scope>NUCLEOTIDE SEQUENCE [LARGE SCALE GENOMIC DNA]</scope>
    <source>
        <strain evidence="7 8">EUR-NE15</strain>
    </source>
</reference>
<keyword evidence="5 6" id="KW-0472">Membrane</keyword>
<feature type="transmembrane region" description="Helical" evidence="6">
    <location>
        <begin position="69"/>
        <end position="88"/>
    </location>
</feature>
<keyword evidence="2" id="KW-1003">Cell membrane</keyword>
<dbReference type="Pfam" id="PF03899">
    <property type="entry name" value="ATP-synt_I"/>
    <property type="match status" value="1"/>
</dbReference>
<feature type="transmembrane region" description="Helical" evidence="6">
    <location>
        <begin position="36"/>
        <end position="57"/>
    </location>
</feature>
<dbReference type="GO" id="GO:0005886">
    <property type="term" value="C:plasma membrane"/>
    <property type="evidence" value="ECO:0007669"/>
    <property type="project" value="UniProtKB-SubCell"/>
</dbReference>
<dbReference type="AlphaFoldDB" id="A0AB37C5B3"/>
<proteinExistence type="predicted"/>
<evidence type="ECO:0000256" key="2">
    <source>
        <dbReference type="ARBA" id="ARBA00022475"/>
    </source>
</evidence>
<comment type="subcellular location">
    <subcellularLocation>
        <location evidence="1">Cell membrane</location>
        <topology evidence="1">Multi-pass membrane protein</topology>
    </subcellularLocation>
</comment>
<evidence type="ECO:0000256" key="4">
    <source>
        <dbReference type="ARBA" id="ARBA00022989"/>
    </source>
</evidence>
<dbReference type="InterPro" id="IPR005598">
    <property type="entry name" value="ATP_synth_I"/>
</dbReference>
<evidence type="ECO:0000313" key="8">
    <source>
        <dbReference type="Proteomes" id="UP000247117"/>
    </source>
</evidence>
<keyword evidence="3 6" id="KW-0812">Transmembrane</keyword>
<comment type="caution">
    <text evidence="7">The sequence shown here is derived from an EMBL/GenBank/DDBJ whole genome shotgun (WGS) entry which is preliminary data.</text>
</comment>
<evidence type="ECO:0000256" key="3">
    <source>
        <dbReference type="ARBA" id="ARBA00022692"/>
    </source>
</evidence>
<keyword evidence="4 6" id="KW-1133">Transmembrane helix</keyword>
<dbReference type="Proteomes" id="UP000247117">
    <property type="component" value="Unassembled WGS sequence"/>
</dbReference>
<dbReference type="EMBL" id="PJTB01000002">
    <property type="protein sequence ID" value="PWX39612.1"/>
    <property type="molecule type" value="Genomic_DNA"/>
</dbReference>
<dbReference type="RefSeq" id="WP_003478635.1">
    <property type="nucleotide sequence ID" value="NZ_CATNYC010000013.1"/>
</dbReference>
<organism evidence="7 8">
    <name type="scientific">Clostridium perfringens</name>
    <dbReference type="NCBI Taxonomy" id="1502"/>
    <lineage>
        <taxon>Bacteria</taxon>
        <taxon>Bacillati</taxon>
        <taxon>Bacillota</taxon>
        <taxon>Clostridia</taxon>
        <taxon>Eubacteriales</taxon>
        <taxon>Clostridiaceae</taxon>
        <taxon>Clostridium</taxon>
    </lineage>
</organism>
<feature type="transmembrane region" description="Helical" evidence="6">
    <location>
        <begin position="94"/>
        <end position="112"/>
    </location>
</feature>
<protein>
    <recommendedName>
        <fullName evidence="9">ATP synthase subunit I</fullName>
    </recommendedName>
</protein>
<evidence type="ECO:0008006" key="9">
    <source>
        <dbReference type="Google" id="ProtNLM"/>
    </source>
</evidence>
<evidence type="ECO:0000256" key="6">
    <source>
        <dbReference type="SAM" id="Phobius"/>
    </source>
</evidence>
<evidence type="ECO:0000256" key="5">
    <source>
        <dbReference type="ARBA" id="ARBA00023136"/>
    </source>
</evidence>
<sequence>MNAKIKSLVFSITKTNILLTIIATLLISLFNFRFGVAFLVGSAIATINFTANAIVINKVISNRRGALKIQLSFVLRMLLILLFTLIFMRDVKELAFYLIGFILHQISIFIYTKKIRPYKKQ</sequence>
<evidence type="ECO:0000313" key="7">
    <source>
        <dbReference type="EMBL" id="PWX39612.1"/>
    </source>
</evidence>
<evidence type="ECO:0000256" key="1">
    <source>
        <dbReference type="ARBA" id="ARBA00004651"/>
    </source>
</evidence>